<dbReference type="InterPro" id="IPR011320">
    <property type="entry name" value="RNase_H1_N"/>
</dbReference>
<evidence type="ECO:0000313" key="3">
    <source>
        <dbReference type="Proteomes" id="UP000034665"/>
    </source>
</evidence>
<dbReference type="Gene3D" id="3.40.970.10">
    <property type="entry name" value="Ribonuclease H1, N-terminal domain"/>
    <property type="match status" value="1"/>
</dbReference>
<dbReference type="PATRIC" id="fig|1619013.3.peg.548"/>
<dbReference type="AlphaFoldDB" id="A0A0G0NJH0"/>
<dbReference type="SUPFAM" id="SSF53098">
    <property type="entry name" value="Ribonuclease H-like"/>
    <property type="match status" value="1"/>
</dbReference>
<dbReference type="GO" id="GO:0003676">
    <property type="term" value="F:nucleic acid binding"/>
    <property type="evidence" value="ECO:0007669"/>
    <property type="project" value="InterPro"/>
</dbReference>
<dbReference type="EMBL" id="LBWR01000001">
    <property type="protein sequence ID" value="KKR12986.1"/>
    <property type="molecule type" value="Genomic_DNA"/>
</dbReference>
<dbReference type="InterPro" id="IPR036397">
    <property type="entry name" value="RNaseH_sf"/>
</dbReference>
<dbReference type="InterPro" id="IPR009027">
    <property type="entry name" value="Ribosomal_bL9/RNase_H1_N"/>
</dbReference>
<dbReference type="InterPro" id="IPR037056">
    <property type="entry name" value="RNase_H1_N_sf"/>
</dbReference>
<comment type="caution">
    <text evidence="2">The sequence shown here is derived from an EMBL/GenBank/DDBJ whole genome shotgun (WGS) entry which is preliminary data.</text>
</comment>
<dbReference type="InterPro" id="IPR012337">
    <property type="entry name" value="RNaseH-like_sf"/>
</dbReference>
<evidence type="ECO:0000259" key="1">
    <source>
        <dbReference type="Pfam" id="PF01693"/>
    </source>
</evidence>
<evidence type="ECO:0000313" key="2">
    <source>
        <dbReference type="EMBL" id="KKR12986.1"/>
    </source>
</evidence>
<dbReference type="Pfam" id="PF01693">
    <property type="entry name" value="Cauli_VI"/>
    <property type="match status" value="1"/>
</dbReference>
<gene>
    <name evidence="2" type="ORF">UT41_C0001G0530</name>
</gene>
<organism evidence="2 3">
    <name type="scientific">Candidatus Wolfebacteria bacterium GW2011_GWC2_39_22</name>
    <dbReference type="NCBI Taxonomy" id="1619013"/>
    <lineage>
        <taxon>Bacteria</taxon>
        <taxon>Candidatus Wolfeibacteriota</taxon>
    </lineage>
</organism>
<sequence length="202" mass="22727">MKPKKYYAYNVASIGAHGITDDWDVCKEIVSGKHDARYKGFKTRQEAEEWLRLGAKYEVKVKKEIEKGIYFDAGTGRGFGVEISVTDEAGKDLLQKVIAKEFINEHGKHLLTKEKTNNYGELLACKYAIELALQEGELRVFGDSKIIIEYWSKGRIKIEGIAPETRTLAFAVKKLREEFEAAGGSVQHISGDDNPADLGFHR</sequence>
<reference evidence="2 3" key="1">
    <citation type="journal article" date="2015" name="Nature">
        <title>rRNA introns, odd ribosomes, and small enigmatic genomes across a large radiation of phyla.</title>
        <authorList>
            <person name="Brown C.T."/>
            <person name="Hug L.A."/>
            <person name="Thomas B.C."/>
            <person name="Sharon I."/>
            <person name="Castelle C.J."/>
            <person name="Singh A."/>
            <person name="Wilkins M.J."/>
            <person name="Williams K.H."/>
            <person name="Banfield J.F."/>
        </authorList>
    </citation>
    <scope>NUCLEOTIDE SEQUENCE [LARGE SCALE GENOMIC DNA]</scope>
</reference>
<dbReference type="Proteomes" id="UP000034665">
    <property type="component" value="Unassembled WGS sequence"/>
</dbReference>
<proteinExistence type="predicted"/>
<name>A0A0G0NJH0_9BACT</name>
<accession>A0A0G0NJH0</accession>
<dbReference type="SUPFAM" id="SSF55658">
    <property type="entry name" value="L9 N-domain-like"/>
    <property type="match status" value="1"/>
</dbReference>
<feature type="domain" description="Ribonuclease H1 N-terminal" evidence="1">
    <location>
        <begin position="5"/>
        <end position="50"/>
    </location>
</feature>
<protein>
    <recommendedName>
        <fullName evidence="1">Ribonuclease H1 N-terminal domain-containing protein</fullName>
    </recommendedName>
</protein>
<dbReference type="STRING" id="1619013.UT41_C0001G0530"/>
<dbReference type="Gene3D" id="3.30.420.10">
    <property type="entry name" value="Ribonuclease H-like superfamily/Ribonuclease H"/>
    <property type="match status" value="1"/>
</dbReference>